<evidence type="ECO:0000256" key="2">
    <source>
        <dbReference type="ARBA" id="ARBA00022741"/>
    </source>
</evidence>
<evidence type="ECO:0000256" key="5">
    <source>
        <dbReference type="RuleBase" id="RU365059"/>
    </source>
</evidence>
<keyword evidence="4 5" id="KW-0342">GTP-binding</keyword>
<dbReference type="HOGENOM" id="CLU_037460_0_2_1"/>
<gene>
    <name evidence="7" type="ORF">M422DRAFT_272981</name>
</gene>
<organism evidence="7 8">
    <name type="scientific">Sphaerobolus stellatus (strain SS14)</name>
    <dbReference type="NCBI Taxonomy" id="990650"/>
    <lineage>
        <taxon>Eukaryota</taxon>
        <taxon>Fungi</taxon>
        <taxon>Dikarya</taxon>
        <taxon>Basidiomycota</taxon>
        <taxon>Agaricomycotina</taxon>
        <taxon>Agaricomycetes</taxon>
        <taxon>Phallomycetidae</taxon>
        <taxon>Geastrales</taxon>
        <taxon>Sphaerobolaceae</taxon>
        <taxon>Sphaerobolus</taxon>
    </lineage>
</organism>
<dbReference type="AlphaFoldDB" id="A0A0C9UKN8"/>
<evidence type="ECO:0000313" key="7">
    <source>
        <dbReference type="EMBL" id="KIJ26016.1"/>
    </source>
</evidence>
<dbReference type="FunFam" id="3.40.50.300:FF:000338">
    <property type="entry name" value="GPN-loop GTPase 2"/>
    <property type="match status" value="1"/>
</dbReference>
<protein>
    <recommendedName>
        <fullName evidence="5">GPN-loop GTPase 2</fullName>
    </recommendedName>
</protein>
<dbReference type="OrthoDB" id="5839at2759"/>
<keyword evidence="8" id="KW-1185">Reference proteome</keyword>
<dbReference type="InterPro" id="IPR004130">
    <property type="entry name" value="Gpn"/>
</dbReference>
<dbReference type="GO" id="GO:0005525">
    <property type="term" value="F:GTP binding"/>
    <property type="evidence" value="ECO:0007669"/>
    <property type="project" value="UniProtKB-KW"/>
</dbReference>
<comment type="subunit">
    <text evidence="5">Binds to RNA polymerase II (RNAPII).</text>
</comment>
<feature type="region of interest" description="Disordered" evidence="6">
    <location>
        <begin position="256"/>
        <end position="300"/>
    </location>
</feature>
<sequence>MPFGEVIVGPPGSGKSTYAFGKQQLFTALKRPIAIINLDPANETIPYECAASIADLITLQAVMETHGLGPNGAMLYCMEYLEANFDWLEEELAKLPKDVYVVFDLPGQVELWTNHATLKGIVKRLTKAGYRLAAVNLCDAHNVTDAGNYVSMLLLSLRTMIQLELPHINVLSKIDLVANYGELDFNLDFYTDVQDLSYLENLLNNHSPRFAALNMAICSLIEDYSLVGFETLAVEDKESMLHLTRVIDRATGAVFVPPPSSTPSDPTFNPSNLPPSERPNTYSLFSSAGGQIKGPASGVRDVQERWIDEREAYDAYEKMEWRKEGETVAREKEKQKQKEQKEQGKNSAPAREGSGRKGSGPNVIRIRERI</sequence>
<evidence type="ECO:0000256" key="3">
    <source>
        <dbReference type="ARBA" id="ARBA00022801"/>
    </source>
</evidence>
<evidence type="ECO:0000256" key="1">
    <source>
        <dbReference type="ARBA" id="ARBA00005290"/>
    </source>
</evidence>
<feature type="compositionally biased region" description="Low complexity" evidence="6">
    <location>
        <begin position="262"/>
        <end position="271"/>
    </location>
</feature>
<dbReference type="Gene3D" id="3.40.50.300">
    <property type="entry name" value="P-loop containing nucleotide triphosphate hydrolases"/>
    <property type="match status" value="1"/>
</dbReference>
<dbReference type="CDD" id="cd17871">
    <property type="entry name" value="GPN2"/>
    <property type="match status" value="1"/>
</dbReference>
<dbReference type="Proteomes" id="UP000054279">
    <property type="component" value="Unassembled WGS sequence"/>
</dbReference>
<keyword evidence="2 5" id="KW-0547">Nucleotide-binding</keyword>
<comment type="function">
    <text evidence="5">Small GTPase required for proper localization of RNA polymerase II and III (RNAPII and RNAPIII). May act at an RNAP assembly step prior to nuclear import.</text>
</comment>
<feature type="compositionally biased region" description="Polar residues" evidence="6">
    <location>
        <begin position="278"/>
        <end position="289"/>
    </location>
</feature>
<dbReference type="InterPro" id="IPR027417">
    <property type="entry name" value="P-loop_NTPase"/>
</dbReference>
<accession>A0A0C9UKN8</accession>
<name>A0A0C9UKN8_SPHS4</name>
<dbReference type="GO" id="GO:0003924">
    <property type="term" value="F:GTPase activity"/>
    <property type="evidence" value="ECO:0007669"/>
    <property type="project" value="TreeGrafter"/>
</dbReference>
<feature type="region of interest" description="Disordered" evidence="6">
    <location>
        <begin position="320"/>
        <end position="370"/>
    </location>
</feature>
<dbReference type="PANTHER" id="PTHR21231:SF3">
    <property type="entry name" value="GPN-LOOP GTPASE 2"/>
    <property type="match status" value="1"/>
</dbReference>
<reference evidence="7 8" key="1">
    <citation type="submission" date="2014-06" db="EMBL/GenBank/DDBJ databases">
        <title>Evolutionary Origins and Diversification of the Mycorrhizal Mutualists.</title>
        <authorList>
            <consortium name="DOE Joint Genome Institute"/>
            <consortium name="Mycorrhizal Genomics Consortium"/>
            <person name="Kohler A."/>
            <person name="Kuo A."/>
            <person name="Nagy L.G."/>
            <person name="Floudas D."/>
            <person name="Copeland A."/>
            <person name="Barry K.W."/>
            <person name="Cichocki N."/>
            <person name="Veneault-Fourrey C."/>
            <person name="LaButti K."/>
            <person name="Lindquist E.A."/>
            <person name="Lipzen A."/>
            <person name="Lundell T."/>
            <person name="Morin E."/>
            <person name="Murat C."/>
            <person name="Riley R."/>
            <person name="Ohm R."/>
            <person name="Sun H."/>
            <person name="Tunlid A."/>
            <person name="Henrissat B."/>
            <person name="Grigoriev I.V."/>
            <person name="Hibbett D.S."/>
            <person name="Martin F."/>
        </authorList>
    </citation>
    <scope>NUCLEOTIDE SEQUENCE [LARGE SCALE GENOMIC DNA]</scope>
    <source>
        <strain evidence="7 8">SS14</strain>
    </source>
</reference>
<dbReference type="GO" id="GO:0005737">
    <property type="term" value="C:cytoplasm"/>
    <property type="evidence" value="ECO:0007669"/>
    <property type="project" value="TreeGrafter"/>
</dbReference>
<evidence type="ECO:0000256" key="6">
    <source>
        <dbReference type="SAM" id="MobiDB-lite"/>
    </source>
</evidence>
<dbReference type="InterPro" id="IPR030231">
    <property type="entry name" value="Gpn2"/>
</dbReference>
<dbReference type="Pfam" id="PF03029">
    <property type="entry name" value="ATP_bind_1"/>
    <property type="match status" value="1"/>
</dbReference>
<dbReference type="SUPFAM" id="SSF52540">
    <property type="entry name" value="P-loop containing nucleoside triphosphate hydrolases"/>
    <property type="match status" value="1"/>
</dbReference>
<proteinExistence type="inferred from homology"/>
<feature type="compositionally biased region" description="Basic and acidic residues" evidence="6">
    <location>
        <begin position="320"/>
        <end position="344"/>
    </location>
</feature>
<dbReference type="PANTHER" id="PTHR21231">
    <property type="entry name" value="XPA-BINDING PROTEIN 1-RELATED"/>
    <property type="match status" value="1"/>
</dbReference>
<comment type="similarity">
    <text evidence="1 5">Belongs to the GPN-loop GTPase family.</text>
</comment>
<evidence type="ECO:0000313" key="8">
    <source>
        <dbReference type="Proteomes" id="UP000054279"/>
    </source>
</evidence>
<evidence type="ECO:0000256" key="4">
    <source>
        <dbReference type="ARBA" id="ARBA00023134"/>
    </source>
</evidence>
<dbReference type="EMBL" id="KN837388">
    <property type="protein sequence ID" value="KIJ26016.1"/>
    <property type="molecule type" value="Genomic_DNA"/>
</dbReference>
<keyword evidence="3 5" id="KW-0378">Hydrolase</keyword>